<feature type="non-terminal residue" evidence="1">
    <location>
        <position position="1"/>
    </location>
</feature>
<proteinExistence type="predicted"/>
<sequence>TVISPRYQHKLSCIFHRKRNPYVDDQNREHIVILCHGYLSNRNALFLPQFSRDISDLTTNQFHSVRFDFHGCGKSTSRDEWDYGGYEDEAKDDLRSIVEYLHNKNEKYFIRGLIGH</sequence>
<dbReference type="Proteomes" id="UP000663836">
    <property type="component" value="Unassembled WGS sequence"/>
</dbReference>
<dbReference type="EMBL" id="CAJOBD010019522">
    <property type="protein sequence ID" value="CAF4235265.1"/>
    <property type="molecule type" value="Genomic_DNA"/>
</dbReference>
<dbReference type="Gene3D" id="3.40.50.1820">
    <property type="entry name" value="alpha/beta hydrolase"/>
    <property type="match status" value="1"/>
</dbReference>
<name>A0A820DQR1_9BILA</name>
<comment type="caution">
    <text evidence="1">The sequence shown here is derived from an EMBL/GenBank/DDBJ whole genome shotgun (WGS) entry which is preliminary data.</text>
</comment>
<reference evidence="1" key="1">
    <citation type="submission" date="2021-02" db="EMBL/GenBank/DDBJ databases">
        <authorList>
            <person name="Nowell W R."/>
        </authorList>
    </citation>
    <scope>NUCLEOTIDE SEQUENCE</scope>
</reference>
<evidence type="ECO:0000313" key="1">
    <source>
        <dbReference type="EMBL" id="CAF4235265.1"/>
    </source>
</evidence>
<evidence type="ECO:0008006" key="3">
    <source>
        <dbReference type="Google" id="ProtNLM"/>
    </source>
</evidence>
<dbReference type="InterPro" id="IPR029058">
    <property type="entry name" value="AB_hydrolase_fold"/>
</dbReference>
<protein>
    <recommendedName>
        <fullName evidence="3">Serine aminopeptidase S33 domain-containing protein</fullName>
    </recommendedName>
</protein>
<organism evidence="1 2">
    <name type="scientific">Rotaria sordida</name>
    <dbReference type="NCBI Taxonomy" id="392033"/>
    <lineage>
        <taxon>Eukaryota</taxon>
        <taxon>Metazoa</taxon>
        <taxon>Spiralia</taxon>
        <taxon>Gnathifera</taxon>
        <taxon>Rotifera</taxon>
        <taxon>Eurotatoria</taxon>
        <taxon>Bdelloidea</taxon>
        <taxon>Philodinida</taxon>
        <taxon>Philodinidae</taxon>
        <taxon>Rotaria</taxon>
    </lineage>
</organism>
<evidence type="ECO:0000313" key="2">
    <source>
        <dbReference type="Proteomes" id="UP000663836"/>
    </source>
</evidence>
<gene>
    <name evidence="1" type="ORF">JBS370_LOCUS38063</name>
</gene>
<dbReference type="SUPFAM" id="SSF53474">
    <property type="entry name" value="alpha/beta-Hydrolases"/>
    <property type="match status" value="1"/>
</dbReference>
<accession>A0A820DQR1</accession>
<dbReference type="AlphaFoldDB" id="A0A820DQR1"/>